<protein>
    <recommendedName>
        <fullName evidence="8">Acyl-CoA thioester hydrolase/bile acid-CoA amino acid N-acetyltransferase domain-containing protein</fullName>
    </recommendedName>
</protein>
<dbReference type="EnsemblMetazoa" id="CapteT208283">
    <property type="protein sequence ID" value="CapteP208283"/>
    <property type="gene ID" value="CapteG208283"/>
</dbReference>
<gene>
    <name evidence="5" type="ORF">CAPTEDRAFT_208283</name>
</gene>
<evidence type="ECO:0000313" key="7">
    <source>
        <dbReference type="Proteomes" id="UP000014760"/>
    </source>
</evidence>
<evidence type="ECO:0000256" key="2">
    <source>
        <dbReference type="PIRSR" id="PIRSR016521-1"/>
    </source>
</evidence>
<dbReference type="AlphaFoldDB" id="R7TX45"/>
<dbReference type="Proteomes" id="UP000014760">
    <property type="component" value="Unassembled WGS sequence"/>
</dbReference>
<dbReference type="SUPFAM" id="SSF53474">
    <property type="entry name" value="alpha/beta-Hydrolases"/>
    <property type="match status" value="1"/>
</dbReference>
<dbReference type="InterPro" id="IPR029058">
    <property type="entry name" value="AB_hydrolase_fold"/>
</dbReference>
<dbReference type="InterPro" id="IPR042490">
    <property type="entry name" value="Thio_Ohase/BAAT_N"/>
</dbReference>
<accession>R7TX45</accession>
<dbReference type="PANTHER" id="PTHR10824">
    <property type="entry name" value="ACYL-COENZYME A THIOESTERASE-RELATED"/>
    <property type="match status" value="1"/>
</dbReference>
<dbReference type="Pfam" id="PF08840">
    <property type="entry name" value="BAAT_C"/>
    <property type="match status" value="2"/>
</dbReference>
<sequence length="398" mass="44049">MAKLIVHPKVAQFDQEVTIRIEGLEAKQRVTVRNELVNETGGRFESIAEYEADASGAVDLGTMPSLNGTYTGVEPMGLFWSLDPVPGQRRGIRLLKQNASLPVDAHLSVLHLDGNIIAEESIVRTFMPPGMTRITVDEAGIKGRLFVPPGKGPFPAVIDMYGGVGGLVEHRASLLAANGFIVLALAYFGYEGLPDEMRLEMEYFQKSIAWFIRHSKVQAGAGIGIVGISKGGELAMYLSTLCPEVKVYHWTTITQRKFRFRSEQWYLMVGRLSSLGDIALLEGNNSKQSSKFEKTNAHFLIVTGQGDPIVTPRCQNFGVERLRDLGKHVTQLSYPSAGHLLEPPFTPFCGETYFKSPGCYINWGGEKLAQMKAQDDMWPKIIKFLHETLKVDTISSQL</sequence>
<dbReference type="PANTHER" id="PTHR10824:SF4">
    <property type="entry name" value="ACYL-COENZYME A THIOESTERASE 1-LIKE"/>
    <property type="match status" value="1"/>
</dbReference>
<dbReference type="InterPro" id="IPR016662">
    <property type="entry name" value="Acyl-CoA_thioEstase_long-chain"/>
</dbReference>
<feature type="active site" description="Charge relay system" evidence="2">
    <location>
        <position position="339"/>
    </location>
</feature>
<dbReference type="EMBL" id="KB308219">
    <property type="protein sequence ID" value="ELT98177.1"/>
    <property type="molecule type" value="Genomic_DNA"/>
</dbReference>
<dbReference type="Gene3D" id="2.60.40.2240">
    <property type="entry name" value="Acyl-CoA thioester hydrolase/BAAT N-terminal domain"/>
    <property type="match status" value="1"/>
</dbReference>
<dbReference type="HOGENOM" id="CLU_029849_4_0_1"/>
<name>R7TX45_CAPTE</name>
<reference evidence="5 7" key="2">
    <citation type="journal article" date="2013" name="Nature">
        <title>Insights into bilaterian evolution from three spiralian genomes.</title>
        <authorList>
            <person name="Simakov O."/>
            <person name="Marletaz F."/>
            <person name="Cho S.J."/>
            <person name="Edsinger-Gonzales E."/>
            <person name="Havlak P."/>
            <person name="Hellsten U."/>
            <person name="Kuo D.H."/>
            <person name="Larsson T."/>
            <person name="Lv J."/>
            <person name="Arendt D."/>
            <person name="Savage R."/>
            <person name="Osoegawa K."/>
            <person name="de Jong P."/>
            <person name="Grimwood J."/>
            <person name="Chapman J.A."/>
            <person name="Shapiro H."/>
            <person name="Aerts A."/>
            <person name="Otillar R.P."/>
            <person name="Terry A.Y."/>
            <person name="Boore J.L."/>
            <person name="Grigoriev I.V."/>
            <person name="Lindberg D.R."/>
            <person name="Seaver E.C."/>
            <person name="Weisblat D.A."/>
            <person name="Putnam N.H."/>
            <person name="Rokhsar D.S."/>
        </authorList>
    </citation>
    <scope>NUCLEOTIDE SEQUENCE</scope>
    <source>
        <strain evidence="5 7">I ESC-2004</strain>
    </source>
</reference>
<feature type="domain" description="Acyl-CoA thioester hydrolase/bile acid-CoA amino acid N-acetyltransferase" evidence="3">
    <location>
        <begin position="14"/>
        <end position="138"/>
    </location>
</feature>
<feature type="active site" description="Charge relay system" evidence="2">
    <location>
        <position position="307"/>
    </location>
</feature>
<dbReference type="STRING" id="283909.R7TX45"/>
<feature type="domain" description="BAAT/Acyl-CoA thioester hydrolase C-terminal" evidence="4">
    <location>
        <begin position="200"/>
        <end position="248"/>
    </location>
</feature>
<evidence type="ECO:0000259" key="3">
    <source>
        <dbReference type="Pfam" id="PF04775"/>
    </source>
</evidence>
<reference evidence="7" key="1">
    <citation type="submission" date="2012-12" db="EMBL/GenBank/DDBJ databases">
        <authorList>
            <person name="Hellsten U."/>
            <person name="Grimwood J."/>
            <person name="Chapman J.A."/>
            <person name="Shapiro H."/>
            <person name="Aerts A."/>
            <person name="Otillar R.P."/>
            <person name="Terry A.Y."/>
            <person name="Boore J.L."/>
            <person name="Simakov O."/>
            <person name="Marletaz F."/>
            <person name="Cho S.-J."/>
            <person name="Edsinger-Gonzales E."/>
            <person name="Havlak P."/>
            <person name="Kuo D.-H."/>
            <person name="Larsson T."/>
            <person name="Lv J."/>
            <person name="Arendt D."/>
            <person name="Savage R."/>
            <person name="Osoegawa K."/>
            <person name="de Jong P."/>
            <person name="Lindberg D.R."/>
            <person name="Seaver E.C."/>
            <person name="Weisblat D.A."/>
            <person name="Putnam N.H."/>
            <person name="Grigoriev I.V."/>
            <person name="Rokhsar D.S."/>
        </authorList>
    </citation>
    <scope>NUCLEOTIDE SEQUENCE</scope>
    <source>
        <strain evidence="7">I ESC-2004</strain>
    </source>
</reference>
<evidence type="ECO:0008006" key="8">
    <source>
        <dbReference type="Google" id="ProtNLM"/>
    </source>
</evidence>
<dbReference type="OMA" id="NKHALLP"/>
<dbReference type="GO" id="GO:0047617">
    <property type="term" value="F:fatty acyl-CoA hydrolase activity"/>
    <property type="evidence" value="ECO:0007669"/>
    <property type="project" value="TreeGrafter"/>
</dbReference>
<dbReference type="EMBL" id="AMQN01010608">
    <property type="status" value="NOT_ANNOTATED_CDS"/>
    <property type="molecule type" value="Genomic_DNA"/>
</dbReference>
<dbReference type="GO" id="GO:0006637">
    <property type="term" value="P:acyl-CoA metabolic process"/>
    <property type="evidence" value="ECO:0007669"/>
    <property type="project" value="InterPro"/>
</dbReference>
<keyword evidence="7" id="KW-1185">Reference proteome</keyword>
<feature type="domain" description="BAAT/Acyl-CoA thioester hydrolase C-terminal" evidence="4">
    <location>
        <begin position="281"/>
        <end position="390"/>
    </location>
</feature>
<dbReference type="PIRSF" id="PIRSF016521">
    <property type="entry name" value="Acyl-CoA_hydro"/>
    <property type="match status" value="1"/>
</dbReference>
<dbReference type="Gene3D" id="3.40.50.1820">
    <property type="entry name" value="alpha/beta hydrolase"/>
    <property type="match status" value="1"/>
</dbReference>
<dbReference type="OrthoDB" id="6347013at2759"/>
<reference evidence="6" key="3">
    <citation type="submission" date="2015-06" db="UniProtKB">
        <authorList>
            <consortium name="EnsemblMetazoa"/>
        </authorList>
    </citation>
    <scope>IDENTIFICATION</scope>
</reference>
<evidence type="ECO:0000259" key="4">
    <source>
        <dbReference type="Pfam" id="PF08840"/>
    </source>
</evidence>
<evidence type="ECO:0000313" key="6">
    <source>
        <dbReference type="EnsemblMetazoa" id="CapteP208283"/>
    </source>
</evidence>
<dbReference type="InterPro" id="IPR014940">
    <property type="entry name" value="BAAT_C"/>
</dbReference>
<evidence type="ECO:0000313" key="5">
    <source>
        <dbReference type="EMBL" id="ELT98177.1"/>
    </source>
</evidence>
<feature type="active site" description="Charge relay system" evidence="2">
    <location>
        <position position="229"/>
    </location>
</feature>
<proteinExistence type="inferred from homology"/>
<dbReference type="Pfam" id="PF04775">
    <property type="entry name" value="Bile_Hydr_Trans"/>
    <property type="match status" value="1"/>
</dbReference>
<dbReference type="InterPro" id="IPR006862">
    <property type="entry name" value="Thio_Ohase/aa_AcTrfase"/>
</dbReference>
<evidence type="ECO:0000256" key="1">
    <source>
        <dbReference type="ARBA" id="ARBA00006538"/>
    </source>
</evidence>
<comment type="similarity">
    <text evidence="1">Belongs to the C/M/P thioester hydrolase family.</text>
</comment>
<dbReference type="GO" id="GO:0006631">
    <property type="term" value="P:fatty acid metabolic process"/>
    <property type="evidence" value="ECO:0007669"/>
    <property type="project" value="TreeGrafter"/>
</dbReference>
<organism evidence="5">
    <name type="scientific">Capitella teleta</name>
    <name type="common">Polychaete worm</name>
    <dbReference type="NCBI Taxonomy" id="283909"/>
    <lineage>
        <taxon>Eukaryota</taxon>
        <taxon>Metazoa</taxon>
        <taxon>Spiralia</taxon>
        <taxon>Lophotrochozoa</taxon>
        <taxon>Annelida</taxon>
        <taxon>Polychaeta</taxon>
        <taxon>Sedentaria</taxon>
        <taxon>Scolecida</taxon>
        <taxon>Capitellidae</taxon>
        <taxon>Capitella</taxon>
    </lineage>
</organism>